<evidence type="ECO:0000313" key="4">
    <source>
        <dbReference type="EMBL" id="MCF1592312.1"/>
    </source>
</evidence>
<dbReference type="InterPro" id="IPR013917">
    <property type="entry name" value="tRNA_wybutosine-synth"/>
</dbReference>
<dbReference type="InterPro" id="IPR024344">
    <property type="entry name" value="MDMPI_metal-binding"/>
</dbReference>
<proteinExistence type="predicted"/>
<evidence type="ECO:0000259" key="2">
    <source>
        <dbReference type="Pfam" id="PF08608"/>
    </source>
</evidence>
<dbReference type="NCBIfam" id="TIGR03084">
    <property type="entry name" value="TIGR03084 family metal-binding protein"/>
    <property type="match status" value="1"/>
</dbReference>
<feature type="region of interest" description="Disordered" evidence="1">
    <location>
        <begin position="263"/>
        <end position="290"/>
    </location>
</feature>
<dbReference type="Pfam" id="PF11716">
    <property type="entry name" value="MDMPI_N"/>
    <property type="match status" value="1"/>
</dbReference>
<dbReference type="InterPro" id="IPR034660">
    <property type="entry name" value="DinB/YfiT-like"/>
</dbReference>
<gene>
    <name evidence="4" type="ORF">L0P92_01825</name>
</gene>
<dbReference type="AlphaFoldDB" id="A0A9X1PRR3"/>
<protein>
    <submittedName>
        <fullName evidence="4">TIGR03084 family metal-binding protein</fullName>
    </submittedName>
</protein>
<evidence type="ECO:0000313" key="5">
    <source>
        <dbReference type="Proteomes" id="UP001139384"/>
    </source>
</evidence>
<accession>A0A9X1PRR3</accession>
<feature type="domain" description="tRNA wybutosine-synthesis" evidence="2">
    <location>
        <begin position="193"/>
        <end position="236"/>
    </location>
</feature>
<dbReference type="Pfam" id="PF08608">
    <property type="entry name" value="Wyosine_form"/>
    <property type="match status" value="1"/>
</dbReference>
<reference evidence="4" key="1">
    <citation type="submission" date="2022-01" db="EMBL/GenBank/DDBJ databases">
        <title>Draft Genome Sequences of Seven Type Strains of the Genus Streptomyces.</title>
        <authorList>
            <person name="Aziz S."/>
            <person name="Coretto E."/>
            <person name="Chronakova A."/>
            <person name="Sproer C."/>
            <person name="Huber K."/>
            <person name="Nouioui I."/>
            <person name="Gross H."/>
        </authorList>
    </citation>
    <scope>NUCLEOTIDE SEQUENCE</scope>
    <source>
        <strain evidence="4">DSM 103493</strain>
    </source>
</reference>
<keyword evidence="5" id="KW-1185">Reference proteome</keyword>
<dbReference type="SUPFAM" id="SSF109854">
    <property type="entry name" value="DinB/YfiT-like putative metalloenzymes"/>
    <property type="match status" value="1"/>
</dbReference>
<dbReference type="InterPro" id="IPR017518">
    <property type="entry name" value="CHP03084"/>
</dbReference>
<evidence type="ECO:0000256" key="1">
    <source>
        <dbReference type="SAM" id="MobiDB-lite"/>
    </source>
</evidence>
<comment type="caution">
    <text evidence="4">The sequence shown here is derived from an EMBL/GenBank/DDBJ whole genome shotgun (WGS) entry which is preliminary data.</text>
</comment>
<dbReference type="InterPro" id="IPR017517">
    <property type="entry name" value="Maleyloyr_isom"/>
</dbReference>
<organism evidence="4 5">
    <name type="scientific">Streptomyces muensis</name>
    <dbReference type="NCBI Taxonomy" id="1077944"/>
    <lineage>
        <taxon>Bacteria</taxon>
        <taxon>Bacillati</taxon>
        <taxon>Actinomycetota</taxon>
        <taxon>Actinomycetes</taxon>
        <taxon>Kitasatosporales</taxon>
        <taxon>Streptomycetaceae</taxon>
        <taxon>Streptomyces</taxon>
    </lineage>
</organism>
<sequence>MAVATPGSGTGLITSLVGDLRSETAELRGVLSSLTEDDWTRQTPAAGWTVLDQITHLAYFDDVTRASLTDPDRFRAEAAELVAGGEDFPDRIARQFHDMAPSDLLTWFDRSRARLITAFQQVDPAARLPWFGPSMSPASSVTARLMETWAHGQDVLDTMDVARTPTARLRHIADLGVRALRYAYGVNGLEVPHNPIRVELAGPDGQRWDWGPQDASDRVTGDALEFCLVVTQRRHRDDTSLQVTGATAKQWIVIAQAFAGPAGPGRAPGAVHTHTRPHATAPATAPQEGL</sequence>
<dbReference type="GO" id="GO:0046872">
    <property type="term" value="F:metal ion binding"/>
    <property type="evidence" value="ECO:0007669"/>
    <property type="project" value="InterPro"/>
</dbReference>
<dbReference type="Gene3D" id="1.20.120.450">
    <property type="entry name" value="dinb family like domain"/>
    <property type="match status" value="1"/>
</dbReference>
<name>A0A9X1PRR3_STRM4</name>
<evidence type="ECO:0000259" key="3">
    <source>
        <dbReference type="Pfam" id="PF11716"/>
    </source>
</evidence>
<dbReference type="RefSeq" id="WP_234760605.1">
    <property type="nucleotide sequence ID" value="NZ_JAKEIP010000004.1"/>
</dbReference>
<feature type="domain" description="Mycothiol-dependent maleylpyruvate isomerase metal-binding" evidence="3">
    <location>
        <begin position="20"/>
        <end position="155"/>
    </location>
</feature>
<dbReference type="Proteomes" id="UP001139384">
    <property type="component" value="Unassembled WGS sequence"/>
</dbReference>
<dbReference type="NCBIfam" id="TIGR03083">
    <property type="entry name" value="maleylpyruvate isomerase family mycothiol-dependent enzyme"/>
    <property type="match status" value="1"/>
</dbReference>
<dbReference type="EMBL" id="JAKEIP010000004">
    <property type="protein sequence ID" value="MCF1592312.1"/>
    <property type="molecule type" value="Genomic_DNA"/>
</dbReference>